<feature type="transmembrane region" description="Helical" evidence="1">
    <location>
        <begin position="49"/>
        <end position="68"/>
    </location>
</feature>
<dbReference type="VEuPathDB" id="FungiDB:VP01_757g2"/>
<reference evidence="2 3" key="1">
    <citation type="submission" date="2015-08" db="EMBL/GenBank/DDBJ databases">
        <title>Next Generation Sequencing and Analysis of the Genome of Puccinia sorghi L Schw, the Causal Agent of Maize Common Rust.</title>
        <authorList>
            <person name="Rochi L."/>
            <person name="Burguener G."/>
            <person name="Darino M."/>
            <person name="Turjanski A."/>
            <person name="Kreff E."/>
            <person name="Dieguez M.J."/>
            <person name="Sacco F."/>
        </authorList>
    </citation>
    <scope>NUCLEOTIDE SEQUENCE [LARGE SCALE GENOMIC DNA]</scope>
    <source>
        <strain evidence="2 3">RO10H11247</strain>
    </source>
</reference>
<dbReference type="Proteomes" id="UP000037035">
    <property type="component" value="Unassembled WGS sequence"/>
</dbReference>
<organism evidence="2 3">
    <name type="scientific">Puccinia sorghi</name>
    <dbReference type="NCBI Taxonomy" id="27349"/>
    <lineage>
        <taxon>Eukaryota</taxon>
        <taxon>Fungi</taxon>
        <taxon>Dikarya</taxon>
        <taxon>Basidiomycota</taxon>
        <taxon>Pucciniomycotina</taxon>
        <taxon>Pucciniomycetes</taxon>
        <taxon>Pucciniales</taxon>
        <taxon>Pucciniaceae</taxon>
        <taxon>Puccinia</taxon>
    </lineage>
</organism>
<keyword evidence="3" id="KW-1185">Reference proteome</keyword>
<keyword evidence="1" id="KW-0812">Transmembrane</keyword>
<comment type="caution">
    <text evidence="2">The sequence shown here is derived from an EMBL/GenBank/DDBJ whole genome shotgun (WGS) entry which is preliminary data.</text>
</comment>
<evidence type="ECO:0000313" key="3">
    <source>
        <dbReference type="Proteomes" id="UP000037035"/>
    </source>
</evidence>
<evidence type="ECO:0000313" key="2">
    <source>
        <dbReference type="EMBL" id="KNZ46072.1"/>
    </source>
</evidence>
<dbReference type="AlphaFoldDB" id="A0A0L6UCV0"/>
<gene>
    <name evidence="2" type="ORF">VP01_757g2</name>
</gene>
<dbReference type="EMBL" id="LAVV01013027">
    <property type="protein sequence ID" value="KNZ46072.1"/>
    <property type="molecule type" value="Genomic_DNA"/>
</dbReference>
<proteinExistence type="predicted"/>
<evidence type="ECO:0000256" key="1">
    <source>
        <dbReference type="SAM" id="Phobius"/>
    </source>
</evidence>
<keyword evidence="1" id="KW-1133">Transmembrane helix</keyword>
<sequence>MHTMMISFENSMRPEIVLMQLRVIMLIILFILKTGNYELRDLLNSLNFIWFWGLYYMKYNLISFLLFWEAFGSFSAMTRVEQKGIDRTTPKIDFCNLMGVVQQKIGSCLWITKQFTKYNSRKKIIITVLWLIFLLKFKLPPKFSRVGAGASLVTFIDTENLYQAGMALILEFENEELFARKLYGRIENFPNVYPAVQVGFGPAAAQFPYVFQHNLQNINLAKSNNNGFESQGSCFFEVKLLIILMISRKKKMKNFVRGRFEIPIISKTRTKTGKKFQVLTQLGKTEKNRNHSDLWRIQLLGKSGYGDITSIMKNGQRYRKKLKLLNIQSTSLILRKNFYPIILVRSFLDSNNFSISFRANLTGSLERNVPYAMRVISKSDLKIKTNSAAHIITKISDKLFKLLKKPPLNIIILNATDLVFQENLAVLLVLMMWFEKVIILNYFFSSQPLTGRKPIKSLPLFLLRDSSRESYTVSLVTTGLVVQESQGLSKKTVQRCGDDWININSKQITNHINATHFGCATHRKLQSWSRWVAEPICSTQMRVTVQISKISFFPKNKYFNIFLNPNGLIYFRLNLIKPCEQELWKKKKIQRTEMHCFAIRKKSIQRARCFKGLAF</sequence>
<keyword evidence="1" id="KW-0472">Membrane</keyword>
<accession>A0A0L6UCV0</accession>
<name>A0A0L6UCV0_9BASI</name>
<protein>
    <submittedName>
        <fullName evidence="2">Uncharacterized protein</fullName>
    </submittedName>
</protein>
<feature type="transmembrane region" description="Helical" evidence="1">
    <location>
        <begin position="21"/>
        <end position="37"/>
    </location>
</feature>